<dbReference type="SMART" id="SM00086">
    <property type="entry name" value="PAC"/>
    <property type="match status" value="1"/>
</dbReference>
<dbReference type="PROSITE" id="PS50113">
    <property type="entry name" value="PAC"/>
    <property type="match status" value="1"/>
</dbReference>
<dbReference type="Gene3D" id="3.30.750.24">
    <property type="entry name" value="STAS domain"/>
    <property type="match status" value="1"/>
</dbReference>
<dbReference type="PROSITE" id="PS50112">
    <property type="entry name" value="PAS"/>
    <property type="match status" value="1"/>
</dbReference>
<evidence type="ECO:0000256" key="2">
    <source>
        <dbReference type="ARBA" id="ARBA00022643"/>
    </source>
</evidence>
<dbReference type="AlphaFoldDB" id="A0A1H9SL10"/>
<feature type="domain" description="STAS" evidence="7">
    <location>
        <begin position="141"/>
        <end position="252"/>
    </location>
</feature>
<keyword evidence="4" id="KW-0175">Coiled coil</keyword>
<evidence type="ECO:0000256" key="3">
    <source>
        <dbReference type="ARBA" id="ARBA00022991"/>
    </source>
</evidence>
<name>A0A1H9SL10_9BACI</name>
<dbReference type="NCBIfam" id="TIGR00229">
    <property type="entry name" value="sensory_box"/>
    <property type="match status" value="1"/>
</dbReference>
<keyword evidence="1" id="KW-0285">Flavoprotein</keyword>
<dbReference type="InterPro" id="IPR036513">
    <property type="entry name" value="STAS_dom_sf"/>
</dbReference>
<evidence type="ECO:0000259" key="7">
    <source>
        <dbReference type="PROSITE" id="PS50801"/>
    </source>
</evidence>
<evidence type="ECO:0000256" key="1">
    <source>
        <dbReference type="ARBA" id="ARBA00022630"/>
    </source>
</evidence>
<dbReference type="Pfam" id="PF01740">
    <property type="entry name" value="STAS"/>
    <property type="match status" value="1"/>
</dbReference>
<dbReference type="InterPro" id="IPR001610">
    <property type="entry name" value="PAC"/>
</dbReference>
<evidence type="ECO:0000259" key="5">
    <source>
        <dbReference type="PROSITE" id="PS50112"/>
    </source>
</evidence>
<proteinExistence type="predicted"/>
<dbReference type="PANTHER" id="PTHR47429">
    <property type="entry name" value="PROTEIN TWIN LOV 1"/>
    <property type="match status" value="1"/>
</dbReference>
<organism evidence="8 9">
    <name type="scientific">Salisediminibacterium halotolerans</name>
    <dbReference type="NCBI Taxonomy" id="517425"/>
    <lineage>
        <taxon>Bacteria</taxon>
        <taxon>Bacillati</taxon>
        <taxon>Bacillota</taxon>
        <taxon>Bacilli</taxon>
        <taxon>Bacillales</taxon>
        <taxon>Bacillaceae</taxon>
        <taxon>Salisediminibacterium</taxon>
    </lineage>
</organism>
<evidence type="ECO:0000256" key="4">
    <source>
        <dbReference type="SAM" id="Coils"/>
    </source>
</evidence>
<dbReference type="SUPFAM" id="SSF55785">
    <property type="entry name" value="PYP-like sensor domain (PAS domain)"/>
    <property type="match status" value="1"/>
</dbReference>
<dbReference type="PANTHER" id="PTHR47429:SF2">
    <property type="entry name" value="PROTEIN TWIN LOV 1"/>
    <property type="match status" value="1"/>
</dbReference>
<dbReference type="CDD" id="cd07041">
    <property type="entry name" value="STAS_RsbR_RsbS_like"/>
    <property type="match status" value="1"/>
</dbReference>
<dbReference type="EMBL" id="FOGV01000007">
    <property type="protein sequence ID" value="SER85588.1"/>
    <property type="molecule type" value="Genomic_DNA"/>
</dbReference>
<evidence type="ECO:0000259" key="6">
    <source>
        <dbReference type="PROSITE" id="PS50113"/>
    </source>
</evidence>
<dbReference type="SUPFAM" id="SSF52091">
    <property type="entry name" value="SpoIIaa-like"/>
    <property type="match status" value="1"/>
</dbReference>
<keyword evidence="3" id="KW-0157">Chromophore</keyword>
<feature type="domain" description="PAS" evidence="5">
    <location>
        <begin position="4"/>
        <end position="77"/>
    </location>
</feature>
<evidence type="ECO:0000313" key="8">
    <source>
        <dbReference type="EMBL" id="SER85588.1"/>
    </source>
</evidence>
<keyword evidence="9" id="KW-1185">Reference proteome</keyword>
<dbReference type="STRING" id="1464123.SAMN05444126_10750"/>
<dbReference type="InterPro" id="IPR002645">
    <property type="entry name" value="STAS_dom"/>
</dbReference>
<dbReference type="OrthoDB" id="9812260at2"/>
<gene>
    <name evidence="8" type="ORF">SAMN05444126_10750</name>
</gene>
<feature type="domain" description="PAC" evidence="6">
    <location>
        <begin position="78"/>
        <end position="132"/>
    </location>
</feature>
<dbReference type="InterPro" id="IPR000014">
    <property type="entry name" value="PAS"/>
</dbReference>
<reference evidence="9" key="1">
    <citation type="submission" date="2016-10" db="EMBL/GenBank/DDBJ databases">
        <authorList>
            <person name="de Groot N.N."/>
        </authorList>
    </citation>
    <scope>NUCLEOTIDE SEQUENCE [LARGE SCALE GENOMIC DNA]</scope>
    <source>
        <strain evidence="9">10nlg</strain>
    </source>
</reference>
<dbReference type="Proteomes" id="UP000199318">
    <property type="component" value="Unassembled WGS sequence"/>
</dbReference>
<dbReference type="InterPro" id="IPR035965">
    <property type="entry name" value="PAS-like_dom_sf"/>
</dbReference>
<dbReference type="InterPro" id="IPR000700">
    <property type="entry name" value="PAS-assoc_C"/>
</dbReference>
<dbReference type="PROSITE" id="PS50801">
    <property type="entry name" value="STAS"/>
    <property type="match status" value="1"/>
</dbReference>
<dbReference type="RefSeq" id="WP_093072476.1">
    <property type="nucleotide sequence ID" value="NZ_BJVE01000124.1"/>
</dbReference>
<evidence type="ECO:0000313" key="9">
    <source>
        <dbReference type="Proteomes" id="UP000199318"/>
    </source>
</evidence>
<dbReference type="Pfam" id="PF13426">
    <property type="entry name" value="PAS_9"/>
    <property type="match status" value="1"/>
</dbReference>
<keyword evidence="2" id="KW-0288">FMN</keyword>
<sequence>MKNLQEIKNKVLEKTQLVFIISDPDLPDNPIIYANRGFTELTGYENNEVIGYNCRFLQGDDTSEETKNKLRDAVAKREPVSVEILNYKKSGEPFWNLLHIDPIYLEEEEKHYFVGIQKDITEIKQAEQKIERYNQEIERLSTPVVPIKEGISVLPLIGTIDEARLTTITDKVLPQLSNDDVETLILDLSGFTNLNQEATVGIFQLNDLMKLKGVDLIITGITPKLAMKTRGLDIDFTSLKTYGSVKQAIEAISKSNE</sequence>
<comment type="caution">
    <text evidence="8">The sequence shown here is derived from an EMBL/GenBank/DDBJ whole genome shotgun (WGS) entry which is preliminary data.</text>
</comment>
<dbReference type="Gene3D" id="3.30.450.20">
    <property type="entry name" value="PAS domain"/>
    <property type="match status" value="1"/>
</dbReference>
<protein>
    <submittedName>
        <fullName evidence="8">PAS domain S-box-containing protein</fullName>
    </submittedName>
</protein>
<dbReference type="CDD" id="cd00130">
    <property type="entry name" value="PAS"/>
    <property type="match status" value="1"/>
</dbReference>
<feature type="coiled-coil region" evidence="4">
    <location>
        <begin position="116"/>
        <end position="143"/>
    </location>
</feature>
<accession>A0A1H9SL10</accession>